<gene>
    <name evidence="2" type="ORF">Fuma_00779</name>
</gene>
<evidence type="ECO:0008006" key="4">
    <source>
        <dbReference type="Google" id="ProtNLM"/>
    </source>
</evidence>
<reference evidence="2 3" key="1">
    <citation type="journal article" date="2016" name="Front. Microbiol.">
        <title>Fuerstia marisgermanicae gen. nov., sp. nov., an Unusual Member of the Phylum Planctomycetes from the German Wadden Sea.</title>
        <authorList>
            <person name="Kohn T."/>
            <person name="Heuer A."/>
            <person name="Jogler M."/>
            <person name="Vollmers J."/>
            <person name="Boedeker C."/>
            <person name="Bunk B."/>
            <person name="Rast P."/>
            <person name="Borchert D."/>
            <person name="Glockner I."/>
            <person name="Freese H.M."/>
            <person name="Klenk H.P."/>
            <person name="Overmann J."/>
            <person name="Kaster A.K."/>
            <person name="Rohde M."/>
            <person name="Wiegand S."/>
            <person name="Jogler C."/>
        </authorList>
    </citation>
    <scope>NUCLEOTIDE SEQUENCE [LARGE SCALE GENOMIC DNA]</scope>
    <source>
        <strain evidence="2 3">NH11</strain>
    </source>
</reference>
<dbReference type="AlphaFoldDB" id="A0A1P8WAY1"/>
<sequence precursor="true">MKIAYILLVIAAFAVSSQVVMDLIAESGATASASQQAIDVTPNVVVEGESAKGKYQLDPTVAKQVEAILSGQEVTDPLTAATTTTNTATPGQASSDPVGIPASDDTTTEMVPIPDPLLVTSAGADPDATASDVAELRTAPDPIRQKSPLHPQMVTPGNFEYLGAIRPPLVQGRSSTFGYGGWAVTYREDGDPDGPDDGFPGSLFIGGHRQQQLVAEVTIPRPVISPEKNLDDLSVFEVLQDFGDITGGIRTHLTAGSSEPFEIGGMQVVDDGLHWTTYKYYNVEGRDYLSHALSSLDLKRPQPKGLWHLGPFQSGDARWHSYKHAGYICAVPDNIADRYLGGRNLMSGLQIVTGLQKSSQGPALFAYKIPERTPSPGASLDAVPLLWYPMGSPIDKHHHADSWQGAAWLTLGDKQTVIVVGRKAHGPVHYGEPRPGDCYEDKGYHGSSYEAQMLFYAPGDLLSAGRRPVANVRPWYRWDSTTPGGGIDRFMFQDCGREIGGLTYDRKRNLLYMVEVAAGLTSENEWEVLPVVHVMRLVN</sequence>
<dbReference type="Proteomes" id="UP000187735">
    <property type="component" value="Chromosome"/>
</dbReference>
<dbReference type="STRING" id="1891926.Fuma_00779"/>
<evidence type="ECO:0000313" key="3">
    <source>
        <dbReference type="Proteomes" id="UP000187735"/>
    </source>
</evidence>
<feature type="signal peptide" evidence="1">
    <location>
        <begin position="1"/>
        <end position="21"/>
    </location>
</feature>
<keyword evidence="1" id="KW-0732">Signal</keyword>
<organism evidence="2 3">
    <name type="scientific">Fuerstiella marisgermanici</name>
    <dbReference type="NCBI Taxonomy" id="1891926"/>
    <lineage>
        <taxon>Bacteria</taxon>
        <taxon>Pseudomonadati</taxon>
        <taxon>Planctomycetota</taxon>
        <taxon>Planctomycetia</taxon>
        <taxon>Planctomycetales</taxon>
        <taxon>Planctomycetaceae</taxon>
        <taxon>Fuerstiella</taxon>
    </lineage>
</organism>
<dbReference type="KEGG" id="fmr:Fuma_00779"/>
<dbReference type="EMBL" id="CP017641">
    <property type="protein sequence ID" value="APZ91193.1"/>
    <property type="molecule type" value="Genomic_DNA"/>
</dbReference>
<evidence type="ECO:0000313" key="2">
    <source>
        <dbReference type="EMBL" id="APZ91193.1"/>
    </source>
</evidence>
<feature type="chain" id="PRO_5013360801" description="Secreted protein" evidence="1">
    <location>
        <begin position="22"/>
        <end position="539"/>
    </location>
</feature>
<dbReference type="RefSeq" id="WP_077022992.1">
    <property type="nucleotide sequence ID" value="NZ_CP017641.1"/>
</dbReference>
<keyword evidence="3" id="KW-1185">Reference proteome</keyword>
<dbReference type="OrthoDB" id="158012at2"/>
<evidence type="ECO:0000256" key="1">
    <source>
        <dbReference type="SAM" id="SignalP"/>
    </source>
</evidence>
<protein>
    <recommendedName>
        <fullName evidence="4">Secreted protein</fullName>
    </recommendedName>
</protein>
<proteinExistence type="predicted"/>
<accession>A0A1P8WAY1</accession>
<name>A0A1P8WAY1_9PLAN</name>